<feature type="compositionally biased region" description="Low complexity" evidence="1">
    <location>
        <begin position="216"/>
        <end position="248"/>
    </location>
</feature>
<evidence type="ECO:0000256" key="2">
    <source>
        <dbReference type="SAM" id="Phobius"/>
    </source>
</evidence>
<feature type="transmembrane region" description="Helical" evidence="2">
    <location>
        <begin position="138"/>
        <end position="156"/>
    </location>
</feature>
<feature type="transmembrane region" description="Helical" evidence="2">
    <location>
        <begin position="176"/>
        <end position="195"/>
    </location>
</feature>
<dbReference type="Proteomes" id="UP001595847">
    <property type="component" value="Unassembled WGS sequence"/>
</dbReference>
<feature type="transmembrane region" description="Helical" evidence="2">
    <location>
        <begin position="300"/>
        <end position="322"/>
    </location>
</feature>
<feature type="transmembrane region" description="Helical" evidence="2">
    <location>
        <begin position="57"/>
        <end position="77"/>
    </location>
</feature>
<feature type="transmembrane region" description="Helical" evidence="2">
    <location>
        <begin position="376"/>
        <end position="395"/>
    </location>
</feature>
<proteinExistence type="predicted"/>
<feature type="region of interest" description="Disordered" evidence="1">
    <location>
        <begin position="216"/>
        <end position="261"/>
    </location>
</feature>
<gene>
    <name evidence="3" type="ORF">ACFOVU_17440</name>
</gene>
<keyword evidence="4" id="KW-1185">Reference proteome</keyword>
<dbReference type="PIRSF" id="PIRSF002746">
    <property type="entry name" value="Gluconate_transporter"/>
    <property type="match status" value="1"/>
</dbReference>
<sequence length="483" mass="48178">MELMLLALVLGVAAVVAVILWTRLDAFVGLLAGALVTGVIAGVPVNELIGHVTTGFGNTLAGIGIVIALGVMIGKVLEESGGADALAKLFVRLAGKGREDVAMSATGAVVSVPVFCDSGFVILHPLARSLARRYGRSLVTVSLALAGGLSITHHMIPPTPGPLAAAQEFGADLGAVILAGALFSIPLIPVVVAYARYIGPRLEPYLESVSPGGAAAETGAAPADGPAAGEDAVGSTGSTAAGPAGTAVRRTKDGRDIAEEPATPPIGALRASIPLLLPLVLIIGNTATAAALAGTRAAEVFAFLGNPAIALLIGLAVGVYLLPARGTSRSTVLGWLTAAAASAGSIVFITGAGGAFGEVLRQSGVGDALAEAVSGWPVPMFLMPFVIASFVRVAQGSGTVAIITSATLSAPVMASAGVDPVLAVLAACSGSIVFSYFNDSYFWVVTRFTGLSGGAAMKMWSGMTTLLWLASLPLLGVAALILG</sequence>
<dbReference type="InterPro" id="IPR003474">
    <property type="entry name" value="Glcn_transporter"/>
</dbReference>
<dbReference type="PANTHER" id="PTHR30354">
    <property type="entry name" value="GNT FAMILY GLUCONATE TRANSPORTER"/>
    <property type="match status" value="1"/>
</dbReference>
<reference evidence="4" key="1">
    <citation type="journal article" date="2019" name="Int. J. Syst. Evol. Microbiol.">
        <title>The Global Catalogue of Microorganisms (GCM) 10K type strain sequencing project: providing services to taxonomists for standard genome sequencing and annotation.</title>
        <authorList>
            <consortium name="The Broad Institute Genomics Platform"/>
            <consortium name="The Broad Institute Genome Sequencing Center for Infectious Disease"/>
            <person name="Wu L."/>
            <person name="Ma J."/>
        </authorList>
    </citation>
    <scope>NUCLEOTIDE SEQUENCE [LARGE SCALE GENOMIC DNA]</scope>
    <source>
        <strain evidence="4">TBRC 1826</strain>
    </source>
</reference>
<evidence type="ECO:0000313" key="3">
    <source>
        <dbReference type="EMBL" id="MFC3997722.1"/>
    </source>
</evidence>
<feature type="transmembrane region" description="Helical" evidence="2">
    <location>
        <begin position="334"/>
        <end position="356"/>
    </location>
</feature>
<evidence type="ECO:0000313" key="4">
    <source>
        <dbReference type="Proteomes" id="UP001595847"/>
    </source>
</evidence>
<dbReference type="Pfam" id="PF02447">
    <property type="entry name" value="GntP_permease"/>
    <property type="match status" value="2"/>
</dbReference>
<accession>A0ABV8FRW0</accession>
<feature type="transmembrane region" description="Helical" evidence="2">
    <location>
        <begin position="457"/>
        <end position="482"/>
    </location>
</feature>
<keyword evidence="2" id="KW-1133">Transmembrane helix</keyword>
<feature type="transmembrane region" description="Helical" evidence="2">
    <location>
        <begin position="27"/>
        <end position="45"/>
    </location>
</feature>
<feature type="transmembrane region" description="Helical" evidence="2">
    <location>
        <begin position="275"/>
        <end position="294"/>
    </location>
</feature>
<comment type="caution">
    <text evidence="3">The sequence shown here is derived from an EMBL/GenBank/DDBJ whole genome shotgun (WGS) entry which is preliminary data.</text>
</comment>
<name>A0ABV8FRW0_9ACTN</name>
<evidence type="ECO:0000256" key="1">
    <source>
        <dbReference type="SAM" id="MobiDB-lite"/>
    </source>
</evidence>
<feature type="transmembrane region" description="Helical" evidence="2">
    <location>
        <begin position="416"/>
        <end position="437"/>
    </location>
</feature>
<dbReference type="RefSeq" id="WP_378534937.1">
    <property type="nucleotide sequence ID" value="NZ_JBHSBH010000011.1"/>
</dbReference>
<keyword evidence="2" id="KW-0472">Membrane</keyword>
<organism evidence="3 4">
    <name type="scientific">Nocardiopsis sediminis</name>
    <dbReference type="NCBI Taxonomy" id="1778267"/>
    <lineage>
        <taxon>Bacteria</taxon>
        <taxon>Bacillati</taxon>
        <taxon>Actinomycetota</taxon>
        <taxon>Actinomycetes</taxon>
        <taxon>Streptosporangiales</taxon>
        <taxon>Nocardiopsidaceae</taxon>
        <taxon>Nocardiopsis</taxon>
    </lineage>
</organism>
<feature type="transmembrane region" description="Helical" evidence="2">
    <location>
        <begin position="101"/>
        <end position="126"/>
    </location>
</feature>
<protein>
    <submittedName>
        <fullName evidence="3">GntP family permease</fullName>
    </submittedName>
</protein>
<dbReference type="EMBL" id="JBHSBH010000011">
    <property type="protein sequence ID" value="MFC3997722.1"/>
    <property type="molecule type" value="Genomic_DNA"/>
</dbReference>
<keyword evidence="2" id="KW-0812">Transmembrane</keyword>
<dbReference type="PANTHER" id="PTHR30354:SF11">
    <property type="entry name" value="PERMEASE"/>
    <property type="match status" value="1"/>
</dbReference>